<gene>
    <name evidence="3" type="ORF">M436DRAFT_66663</name>
</gene>
<feature type="transmembrane region" description="Helical" evidence="2">
    <location>
        <begin position="12"/>
        <end position="32"/>
    </location>
</feature>
<evidence type="ECO:0000313" key="3">
    <source>
        <dbReference type="EMBL" id="KEQ70267.1"/>
    </source>
</evidence>
<keyword evidence="2" id="KW-0812">Transmembrane</keyword>
<proteinExistence type="predicted"/>
<protein>
    <submittedName>
        <fullName evidence="3">Uncharacterized protein</fullName>
    </submittedName>
</protein>
<evidence type="ECO:0000256" key="2">
    <source>
        <dbReference type="SAM" id="Phobius"/>
    </source>
</evidence>
<sequence>MKCDGLARRAIIFVTFIISTTILYGFTTRFLFTAPNYYDVSIDPEGGSYYDYGSKVAAAVWKGAGQWIGMIASDSTNVTVISATASEDAIDKLQDSHGLELNTTVSDGLGLESTLAAIEYDIGALLKQKRHRSPIQALCGPKFLDAGTASPRFLATMTRHITPRLQHSIYMQPVTTTEPLIPLWRKLCHVVKHRLASAFGKSSQSDTKRPRQHHFNHIPLHIKGQDRSIQQSNMLAIESKLYLPPPNQLSQAPHHKPDPASSAKTPSNLRTTSFSSNLYILQSFLHPQPEKKSCVGVVAITSRVFRPRVLVTVELE</sequence>
<dbReference type="GeneID" id="25414085"/>
<reference evidence="3 4" key="1">
    <citation type="journal article" date="2014" name="BMC Genomics">
        <title>Genome sequencing of four Aureobasidium pullulans varieties: biotechnological potential, stress tolerance, and description of new species.</title>
        <authorList>
            <person name="Gostin Ar C."/>
            <person name="Ohm R.A."/>
            <person name="Kogej T."/>
            <person name="Sonjak S."/>
            <person name="Turk M."/>
            <person name="Zajc J."/>
            <person name="Zalar P."/>
            <person name="Grube M."/>
            <person name="Sun H."/>
            <person name="Han J."/>
            <person name="Sharma A."/>
            <person name="Chiniquy J."/>
            <person name="Ngan C.Y."/>
            <person name="Lipzen A."/>
            <person name="Barry K."/>
            <person name="Grigoriev I.V."/>
            <person name="Gunde-Cimerman N."/>
        </authorList>
    </citation>
    <scope>NUCLEOTIDE SEQUENCE [LARGE SCALE GENOMIC DNA]</scope>
    <source>
        <strain evidence="3 4">CBS 147.97</strain>
    </source>
</reference>
<dbReference type="EMBL" id="KL584718">
    <property type="protein sequence ID" value="KEQ70267.1"/>
    <property type="molecule type" value="Genomic_DNA"/>
</dbReference>
<dbReference type="OrthoDB" id="3888107at2759"/>
<name>A0A074WKC6_9PEZI</name>
<evidence type="ECO:0000256" key="1">
    <source>
        <dbReference type="SAM" id="MobiDB-lite"/>
    </source>
</evidence>
<dbReference type="HOGENOM" id="CLU_879927_0_0_1"/>
<evidence type="ECO:0000313" key="4">
    <source>
        <dbReference type="Proteomes" id="UP000027730"/>
    </source>
</evidence>
<keyword evidence="2" id="KW-1133">Transmembrane helix</keyword>
<dbReference type="RefSeq" id="XP_013424392.1">
    <property type="nucleotide sequence ID" value="XM_013568938.1"/>
</dbReference>
<organism evidence="3 4">
    <name type="scientific">Aureobasidium namibiae CBS 147.97</name>
    <dbReference type="NCBI Taxonomy" id="1043004"/>
    <lineage>
        <taxon>Eukaryota</taxon>
        <taxon>Fungi</taxon>
        <taxon>Dikarya</taxon>
        <taxon>Ascomycota</taxon>
        <taxon>Pezizomycotina</taxon>
        <taxon>Dothideomycetes</taxon>
        <taxon>Dothideomycetidae</taxon>
        <taxon>Dothideales</taxon>
        <taxon>Saccotheciaceae</taxon>
        <taxon>Aureobasidium</taxon>
    </lineage>
</organism>
<dbReference type="Proteomes" id="UP000027730">
    <property type="component" value="Unassembled WGS sequence"/>
</dbReference>
<keyword evidence="2" id="KW-0472">Membrane</keyword>
<dbReference type="AlphaFoldDB" id="A0A074WKC6"/>
<accession>A0A074WKC6</accession>
<feature type="region of interest" description="Disordered" evidence="1">
    <location>
        <begin position="246"/>
        <end position="268"/>
    </location>
</feature>
<keyword evidence="4" id="KW-1185">Reference proteome</keyword>